<dbReference type="GO" id="GO:0016121">
    <property type="term" value="P:carotene catabolic process"/>
    <property type="evidence" value="ECO:0007669"/>
    <property type="project" value="TreeGrafter"/>
</dbReference>
<reference evidence="7" key="1">
    <citation type="journal article" date="2023" name="GigaByte">
        <title>Genome assembly of the bearded iris, Iris pallida Lam.</title>
        <authorList>
            <person name="Bruccoleri R.E."/>
            <person name="Oakeley E.J."/>
            <person name="Faust A.M.E."/>
            <person name="Altorfer M."/>
            <person name="Dessus-Babus S."/>
            <person name="Burckhardt D."/>
            <person name="Oertli M."/>
            <person name="Naumann U."/>
            <person name="Petersen F."/>
            <person name="Wong J."/>
        </authorList>
    </citation>
    <scope>NUCLEOTIDE SEQUENCE</scope>
    <source>
        <strain evidence="7">GSM-AAB239-AS_SAM_17_03QT</strain>
    </source>
</reference>
<gene>
    <name evidence="7" type="ORF">M6B38_129970</name>
</gene>
<evidence type="ECO:0000256" key="2">
    <source>
        <dbReference type="ARBA" id="ARBA00022723"/>
    </source>
</evidence>
<dbReference type="PANTHER" id="PTHR10543:SF24">
    <property type="entry name" value="CAROTENOID ISOMEROOXYGENASE"/>
    <property type="match status" value="1"/>
</dbReference>
<accession>A0AAX6G6K7</accession>
<evidence type="ECO:0000256" key="5">
    <source>
        <dbReference type="ARBA" id="ARBA00023004"/>
    </source>
</evidence>
<dbReference type="GO" id="GO:0010436">
    <property type="term" value="F:carotenoid dioxygenase activity"/>
    <property type="evidence" value="ECO:0007669"/>
    <property type="project" value="TreeGrafter"/>
</dbReference>
<evidence type="ECO:0000256" key="4">
    <source>
        <dbReference type="ARBA" id="ARBA00023002"/>
    </source>
</evidence>
<name>A0AAX6G6K7_IRIPA</name>
<dbReference type="Pfam" id="PF03055">
    <property type="entry name" value="RPE65"/>
    <property type="match status" value="1"/>
</dbReference>
<dbReference type="AlphaFoldDB" id="A0AAX6G6K7"/>
<proteinExistence type="inferred from homology"/>
<keyword evidence="8" id="KW-1185">Reference proteome</keyword>
<comment type="caution">
    <text evidence="7">The sequence shown here is derived from an EMBL/GenBank/DDBJ whole genome shotgun (WGS) entry which is preliminary data.</text>
</comment>
<evidence type="ECO:0000313" key="7">
    <source>
        <dbReference type="EMBL" id="KAJ6823978.1"/>
    </source>
</evidence>
<dbReference type="GO" id="GO:0009507">
    <property type="term" value="C:chloroplast"/>
    <property type="evidence" value="ECO:0007669"/>
    <property type="project" value="TreeGrafter"/>
</dbReference>
<dbReference type="PANTHER" id="PTHR10543">
    <property type="entry name" value="BETA-CAROTENE DIOXYGENASE"/>
    <property type="match status" value="1"/>
</dbReference>
<reference evidence="7" key="2">
    <citation type="submission" date="2023-04" db="EMBL/GenBank/DDBJ databases">
        <authorList>
            <person name="Bruccoleri R.E."/>
            <person name="Oakeley E.J."/>
            <person name="Faust A.-M."/>
            <person name="Dessus-Babus S."/>
            <person name="Altorfer M."/>
            <person name="Burckhardt D."/>
            <person name="Oertli M."/>
            <person name="Naumann U."/>
            <person name="Petersen F."/>
            <person name="Wong J."/>
        </authorList>
    </citation>
    <scope>NUCLEOTIDE SEQUENCE</scope>
    <source>
        <strain evidence="7">GSM-AAB239-AS_SAM_17_03QT</strain>
        <tissue evidence="7">Leaf</tissue>
    </source>
</reference>
<sequence length="372" mass="40946">MATTTFMSATFSQASRLPTPVRSDSAVTPGDGSIPLKYYSDRGTSRRRDLESLRARIVADKIVAVPSRTGEGKLGAWTSIRQEQWEGELKVEGEIPIWLKGTYLRNGPGLWHIDDYDFRHLFDGYATVARLSFDQGRLVFGHRQVESEAYKAARSNRRLCYREFSEVPKPDSFLSYVGELASLFSGSSLTDNANTGVVRLGDGRVVCLTETIKGSIEIDPDTLDTIGRFEYSDSLGGLIHSAHPVVTDTEFLTLLPDLVRPGYTVVRMGAGTNERKVIGRVDCRGGAGAGVGALVPGDGALRRRAGDVVEVLRAEPAEGGADAAVQVRVAPGVRELRACHVQSQRQDCGKRRGPQLRNLPLHQRIRRDRRRR</sequence>
<organism evidence="7 8">
    <name type="scientific">Iris pallida</name>
    <name type="common">Sweet iris</name>
    <dbReference type="NCBI Taxonomy" id="29817"/>
    <lineage>
        <taxon>Eukaryota</taxon>
        <taxon>Viridiplantae</taxon>
        <taxon>Streptophyta</taxon>
        <taxon>Embryophyta</taxon>
        <taxon>Tracheophyta</taxon>
        <taxon>Spermatophyta</taxon>
        <taxon>Magnoliopsida</taxon>
        <taxon>Liliopsida</taxon>
        <taxon>Asparagales</taxon>
        <taxon>Iridaceae</taxon>
        <taxon>Iridoideae</taxon>
        <taxon>Irideae</taxon>
        <taxon>Iris</taxon>
    </lineage>
</organism>
<keyword evidence="3 7" id="KW-0223">Dioxygenase</keyword>
<protein>
    <submittedName>
        <fullName evidence="7">Carotenoid cleavage dioxygenase 8-like protein B, chloroplastic isoform X1</fullName>
    </submittedName>
</protein>
<evidence type="ECO:0000313" key="8">
    <source>
        <dbReference type="Proteomes" id="UP001140949"/>
    </source>
</evidence>
<evidence type="ECO:0000256" key="3">
    <source>
        <dbReference type="ARBA" id="ARBA00022964"/>
    </source>
</evidence>
<dbReference type="GO" id="GO:0046872">
    <property type="term" value="F:metal ion binding"/>
    <property type="evidence" value="ECO:0007669"/>
    <property type="project" value="UniProtKB-KW"/>
</dbReference>
<comment type="similarity">
    <text evidence="1">Belongs to the carotenoid oxygenase family.</text>
</comment>
<feature type="binding site" evidence="6">
    <location>
        <position position="243"/>
    </location>
    <ligand>
        <name>Fe cation</name>
        <dbReference type="ChEBI" id="CHEBI:24875"/>
        <note>catalytic</note>
    </ligand>
</feature>
<dbReference type="InterPro" id="IPR004294">
    <property type="entry name" value="Carotenoid_Oase"/>
</dbReference>
<comment type="cofactor">
    <cofactor evidence="6">
        <name>Fe(2+)</name>
        <dbReference type="ChEBI" id="CHEBI:29033"/>
    </cofactor>
    <text evidence="6">Binds 1 Fe(2+) ion per subunit.</text>
</comment>
<evidence type="ECO:0000256" key="6">
    <source>
        <dbReference type="PIRSR" id="PIRSR604294-1"/>
    </source>
</evidence>
<keyword evidence="2 6" id="KW-0479">Metal-binding</keyword>
<dbReference type="Proteomes" id="UP001140949">
    <property type="component" value="Unassembled WGS sequence"/>
</dbReference>
<dbReference type="EMBL" id="JANAVB010022594">
    <property type="protein sequence ID" value="KAJ6823978.1"/>
    <property type="molecule type" value="Genomic_DNA"/>
</dbReference>
<evidence type="ECO:0000256" key="1">
    <source>
        <dbReference type="ARBA" id="ARBA00006787"/>
    </source>
</evidence>
<keyword evidence="4" id="KW-0560">Oxidoreductase</keyword>
<keyword evidence="5 6" id="KW-0408">Iron</keyword>